<dbReference type="GO" id="GO:1901605">
    <property type="term" value="P:alpha-amino acid metabolic process"/>
    <property type="evidence" value="ECO:0007669"/>
    <property type="project" value="TreeGrafter"/>
</dbReference>
<evidence type="ECO:0000256" key="4">
    <source>
        <dbReference type="ARBA" id="ARBA00022679"/>
    </source>
</evidence>
<accession>A0A1B7MK05</accession>
<keyword evidence="5" id="KW-0663">Pyridoxal phosphate</keyword>
<dbReference type="Proteomes" id="UP000092154">
    <property type="component" value="Unassembled WGS sequence"/>
</dbReference>
<evidence type="ECO:0000313" key="6">
    <source>
        <dbReference type="EMBL" id="OAX32912.1"/>
    </source>
</evidence>
<dbReference type="EMBL" id="KV448883">
    <property type="protein sequence ID" value="OAX32912.1"/>
    <property type="molecule type" value="Genomic_DNA"/>
</dbReference>
<keyword evidence="7" id="KW-1185">Reference proteome</keyword>
<comment type="cofactor">
    <cofactor evidence="1">
        <name>pyridoxal 5'-phosphate</name>
        <dbReference type="ChEBI" id="CHEBI:597326"/>
    </cofactor>
</comment>
<dbReference type="OrthoDB" id="691673at2759"/>
<dbReference type="InterPro" id="IPR015422">
    <property type="entry name" value="PyrdxlP-dep_Trfase_small"/>
</dbReference>
<dbReference type="GO" id="GO:0008483">
    <property type="term" value="F:transaminase activity"/>
    <property type="evidence" value="ECO:0007669"/>
    <property type="project" value="UniProtKB-KW"/>
</dbReference>
<dbReference type="STRING" id="1314800.A0A1B7MK05"/>
<proteinExistence type="inferred from homology"/>
<dbReference type="InParanoid" id="A0A1B7MK05"/>
<dbReference type="Gene3D" id="3.90.1150.10">
    <property type="entry name" value="Aspartate Aminotransferase, domain 1"/>
    <property type="match status" value="1"/>
</dbReference>
<name>A0A1B7MK05_9AGAM</name>
<organism evidence="6 7">
    <name type="scientific">Rhizopogon vinicolor AM-OR11-026</name>
    <dbReference type="NCBI Taxonomy" id="1314800"/>
    <lineage>
        <taxon>Eukaryota</taxon>
        <taxon>Fungi</taxon>
        <taxon>Dikarya</taxon>
        <taxon>Basidiomycota</taxon>
        <taxon>Agaricomycotina</taxon>
        <taxon>Agaricomycetes</taxon>
        <taxon>Agaricomycetidae</taxon>
        <taxon>Boletales</taxon>
        <taxon>Suillineae</taxon>
        <taxon>Rhizopogonaceae</taxon>
        <taxon>Rhizopogon</taxon>
    </lineage>
</organism>
<keyword evidence="3" id="KW-0032">Aminotransferase</keyword>
<dbReference type="InterPro" id="IPR015424">
    <property type="entry name" value="PyrdxlP-dep_Trfase"/>
</dbReference>
<comment type="similarity">
    <text evidence="2">Belongs to the class-I pyridoxal-phosphate-dependent aminotransferase family.</text>
</comment>
<evidence type="ECO:0000256" key="1">
    <source>
        <dbReference type="ARBA" id="ARBA00001933"/>
    </source>
</evidence>
<protein>
    <submittedName>
        <fullName evidence="6">PLP-dependent transferase</fullName>
    </submittedName>
</protein>
<keyword evidence="4 6" id="KW-0808">Transferase</keyword>
<evidence type="ECO:0000256" key="2">
    <source>
        <dbReference type="ARBA" id="ARBA00007441"/>
    </source>
</evidence>
<evidence type="ECO:0000256" key="5">
    <source>
        <dbReference type="ARBA" id="ARBA00022898"/>
    </source>
</evidence>
<gene>
    <name evidence="6" type="ORF">K503DRAFT_804822</name>
</gene>
<feature type="non-terminal residue" evidence="6">
    <location>
        <position position="1"/>
    </location>
</feature>
<dbReference type="AlphaFoldDB" id="A0A1B7MK05"/>
<evidence type="ECO:0000313" key="7">
    <source>
        <dbReference type="Proteomes" id="UP000092154"/>
    </source>
</evidence>
<dbReference type="SUPFAM" id="SSF53383">
    <property type="entry name" value="PLP-dependent transferases"/>
    <property type="match status" value="1"/>
</dbReference>
<dbReference type="PANTHER" id="PTHR42790">
    <property type="entry name" value="AMINOTRANSFERASE"/>
    <property type="match status" value="1"/>
</dbReference>
<sequence length="204" mass="22898">FIQTATANLQASSLVQAITLSLVEEWGYDNFFAHTEAVANFYRKKRDVFDSALNAHLGGLAEWYTPEAGMFFWFKLLLSQNQTSGLDEGDSEDLIRTKAYEGGVLALPGTVFLPNGRKTAFVRASFSLSTEEQVNEALKRLRTVLLKERGQALKGWSTLSATEAQVCIVMSYCFEEIVNPEFVKFMANLFLKYNVDPKTAERVL</sequence>
<dbReference type="PANTHER" id="PTHR42790:SF19">
    <property type="entry name" value="KYNURENINE_ALPHA-AMINOADIPATE AMINOTRANSFERASE, MITOCHONDRIAL"/>
    <property type="match status" value="1"/>
</dbReference>
<evidence type="ECO:0000256" key="3">
    <source>
        <dbReference type="ARBA" id="ARBA00022576"/>
    </source>
</evidence>
<dbReference type="InterPro" id="IPR050859">
    <property type="entry name" value="Class-I_PLP-dep_aminotransf"/>
</dbReference>
<reference evidence="6 7" key="1">
    <citation type="submission" date="2016-06" db="EMBL/GenBank/DDBJ databases">
        <title>Comparative genomics of the ectomycorrhizal sister species Rhizopogon vinicolor and Rhizopogon vesiculosus (Basidiomycota: Boletales) reveals a divergence of the mating type B locus.</title>
        <authorList>
            <consortium name="DOE Joint Genome Institute"/>
            <person name="Mujic A.B."/>
            <person name="Kuo A."/>
            <person name="Tritt A."/>
            <person name="Lipzen A."/>
            <person name="Chen C."/>
            <person name="Johnson J."/>
            <person name="Sharma A."/>
            <person name="Barry K."/>
            <person name="Grigoriev I.V."/>
            <person name="Spatafora J.W."/>
        </authorList>
    </citation>
    <scope>NUCLEOTIDE SEQUENCE [LARGE SCALE GENOMIC DNA]</scope>
    <source>
        <strain evidence="6 7">AM-OR11-026</strain>
    </source>
</reference>